<reference evidence="3" key="1">
    <citation type="journal article" date="2019" name="J. Bacteriol.">
        <title>A Mutagenic Screen Identifies a TonB-Dependent Receptor Required for the Lanthanide Metal Switch in the Type I Methanotroph 'Methylotuvimicrobium buryatense' 5GB1C.</title>
        <authorList>
            <person name="Groom J.D."/>
            <person name="Ford S.M."/>
            <person name="Pesesky M.W."/>
            <person name="Lidstrom M.E."/>
        </authorList>
    </citation>
    <scope>NUCLEOTIDE SEQUENCE [LARGE SCALE GENOMIC DNA]</scope>
    <source>
        <strain evidence="3">5GB1C</strain>
    </source>
</reference>
<dbReference type="STRING" id="675511.GCA_000341735_00202"/>
<dbReference type="RefSeq" id="WP_017838858.1">
    <property type="nucleotide sequence ID" value="NZ_CP035467.1"/>
</dbReference>
<keyword evidence="1" id="KW-0732">Signal</keyword>
<evidence type="ECO:0000313" key="2">
    <source>
        <dbReference type="EMBL" id="QCW83270.1"/>
    </source>
</evidence>
<dbReference type="SUPFAM" id="SSF56935">
    <property type="entry name" value="Porins"/>
    <property type="match status" value="1"/>
</dbReference>
<name>A0A4P9URZ0_METBY</name>
<proteinExistence type="predicted"/>
<feature type="signal peptide" evidence="1">
    <location>
        <begin position="1"/>
        <end position="22"/>
    </location>
</feature>
<dbReference type="Pfam" id="PF07396">
    <property type="entry name" value="Porin_O_P"/>
    <property type="match status" value="1"/>
</dbReference>
<dbReference type="Gene3D" id="2.40.160.10">
    <property type="entry name" value="Porin"/>
    <property type="match status" value="1"/>
</dbReference>
<feature type="chain" id="PRO_5020899351" evidence="1">
    <location>
        <begin position="23"/>
        <end position="519"/>
    </location>
</feature>
<keyword evidence="3" id="KW-1185">Reference proteome</keyword>
<evidence type="ECO:0000313" key="3">
    <source>
        <dbReference type="Proteomes" id="UP000305881"/>
    </source>
</evidence>
<evidence type="ECO:0000256" key="1">
    <source>
        <dbReference type="SAM" id="SignalP"/>
    </source>
</evidence>
<dbReference type="InterPro" id="IPR010870">
    <property type="entry name" value="Porin_O/P"/>
</dbReference>
<dbReference type="AlphaFoldDB" id="A0A4P9URZ0"/>
<dbReference type="InterPro" id="IPR023614">
    <property type="entry name" value="Porin_dom_sf"/>
</dbReference>
<organism evidence="2 3">
    <name type="scientific">Methylotuvimicrobium buryatense</name>
    <name type="common">Methylomicrobium buryatense</name>
    <dbReference type="NCBI Taxonomy" id="95641"/>
    <lineage>
        <taxon>Bacteria</taxon>
        <taxon>Pseudomonadati</taxon>
        <taxon>Pseudomonadota</taxon>
        <taxon>Gammaproteobacteria</taxon>
        <taxon>Methylococcales</taxon>
        <taxon>Methylococcaceae</taxon>
        <taxon>Methylotuvimicrobium</taxon>
    </lineage>
</organism>
<gene>
    <name evidence="2" type="ORF">EQU24_14230</name>
</gene>
<protein>
    <submittedName>
        <fullName evidence="2">Porin</fullName>
    </submittedName>
</protein>
<dbReference type="KEGG" id="mbur:EQU24_14230"/>
<dbReference type="Proteomes" id="UP000305881">
    <property type="component" value="Chromosome"/>
</dbReference>
<sequence length="519" mass="58705">MKFKKLSIAIMSVLGAAISPDAASLELYVDIETKQLYAEPGPNRTKLGDFERVDDKASAKADNAIANRAVSGKETMQDEQALPEDMDVKMARARAVDVDPHVDTRAGVHTPRKLKETPEDHWYDRINLRGYTQMRYNHLFSGDRVGSRDNPELRSVMDSGVKDNQNFTFRRVRLVIYGDISNFLYLYIQPDFATTVRNQSGGESSLHFAQLRDAYADIYLTKDHEYRIRAGQSKVPFGWENLQSSQNRIALDRNDAINSAVPSERDLGLFAYYTPTHVQELWKDLSKKGQKTSGDYGVLGVGIYNGQSLNKEEANDGMYFVAHSTYPFDLGFMSDSLSGQVLEVGADAFSGKFKPTFGNFKTFDDSINISGSTIEANSGKNRDFTEQRVAVHAILFPQPFGFQAEWNWGNAGALNVDNARIEQTSLSGGYVQAMYQIDDFYGNWIPYVKWQTYRGVWKANANMPKMEVDELEIGVEWQIMKALELVVNYSHMNRTNMNNSAFGQAEGDVFRAQLQWNYY</sequence>
<dbReference type="OrthoDB" id="9807854at2"/>
<dbReference type="EMBL" id="CP035467">
    <property type="protein sequence ID" value="QCW83270.1"/>
    <property type="molecule type" value="Genomic_DNA"/>
</dbReference>
<accession>A0A4P9URZ0</accession>